<evidence type="ECO:0000256" key="2">
    <source>
        <dbReference type="ARBA" id="ARBA00023172"/>
    </source>
</evidence>
<keyword evidence="4" id="KW-1185">Reference proteome</keyword>
<proteinExistence type="predicted"/>
<dbReference type="AlphaFoldDB" id="A0A1D3TWX7"/>
<dbReference type="InterPro" id="IPR013762">
    <property type="entry name" value="Integrase-like_cat_sf"/>
</dbReference>
<dbReference type="Gene3D" id="1.10.150.130">
    <property type="match status" value="1"/>
</dbReference>
<dbReference type="EMBL" id="FMKA01000026">
    <property type="protein sequence ID" value="SCP98767.1"/>
    <property type="molecule type" value="Genomic_DNA"/>
</dbReference>
<accession>A0A1D3TWX7</accession>
<name>A0A1D3TWX7_9FIRM</name>
<protein>
    <recommendedName>
        <fullName evidence="5">Phage integrase family protein</fullName>
    </recommendedName>
</protein>
<dbReference type="Gene3D" id="1.10.443.10">
    <property type="entry name" value="Intergrase catalytic core"/>
    <property type="match status" value="1"/>
</dbReference>
<dbReference type="RefSeq" id="WP_091235925.1">
    <property type="nucleotide sequence ID" value="NZ_FMKA01000026.1"/>
</dbReference>
<dbReference type="CDD" id="cd00397">
    <property type="entry name" value="DNA_BRE_C"/>
    <property type="match status" value="1"/>
</dbReference>
<dbReference type="STRING" id="1619234.SAMN05421730_10262"/>
<dbReference type="GO" id="GO:0015074">
    <property type="term" value="P:DNA integration"/>
    <property type="evidence" value="ECO:0007669"/>
    <property type="project" value="InterPro"/>
</dbReference>
<evidence type="ECO:0008006" key="5">
    <source>
        <dbReference type="Google" id="ProtNLM"/>
    </source>
</evidence>
<evidence type="ECO:0000256" key="1">
    <source>
        <dbReference type="ARBA" id="ARBA00023125"/>
    </source>
</evidence>
<dbReference type="GO" id="GO:0003677">
    <property type="term" value="F:DNA binding"/>
    <property type="evidence" value="ECO:0007669"/>
    <property type="project" value="UniProtKB-KW"/>
</dbReference>
<keyword evidence="2" id="KW-0233">DNA recombination</keyword>
<organism evidence="3 4">
    <name type="scientific">Anaerobium acetethylicum</name>
    <dbReference type="NCBI Taxonomy" id="1619234"/>
    <lineage>
        <taxon>Bacteria</taxon>
        <taxon>Bacillati</taxon>
        <taxon>Bacillota</taxon>
        <taxon>Clostridia</taxon>
        <taxon>Lachnospirales</taxon>
        <taxon>Lachnospiraceae</taxon>
        <taxon>Anaerobium</taxon>
    </lineage>
</organism>
<dbReference type="InterPro" id="IPR011010">
    <property type="entry name" value="DNA_brk_join_enz"/>
</dbReference>
<dbReference type="SUPFAM" id="SSF56349">
    <property type="entry name" value="DNA breaking-rejoining enzymes"/>
    <property type="match status" value="1"/>
</dbReference>
<dbReference type="GO" id="GO:0006310">
    <property type="term" value="P:DNA recombination"/>
    <property type="evidence" value="ECO:0007669"/>
    <property type="project" value="UniProtKB-KW"/>
</dbReference>
<dbReference type="Proteomes" id="UP000199315">
    <property type="component" value="Unassembled WGS sequence"/>
</dbReference>
<dbReference type="OrthoDB" id="1803733at2"/>
<reference evidence="3 4" key="1">
    <citation type="submission" date="2016-09" db="EMBL/GenBank/DDBJ databases">
        <authorList>
            <person name="Capua I."/>
            <person name="De Benedictis P."/>
            <person name="Joannis T."/>
            <person name="Lombin L.H."/>
            <person name="Cattoli G."/>
        </authorList>
    </citation>
    <scope>NUCLEOTIDE SEQUENCE [LARGE SCALE GENOMIC DNA]</scope>
    <source>
        <strain evidence="3 4">GluBS11</strain>
    </source>
</reference>
<keyword evidence="1" id="KW-0238">DNA-binding</keyword>
<gene>
    <name evidence="3" type="ORF">SAMN05421730_10262</name>
</gene>
<dbReference type="InterPro" id="IPR010998">
    <property type="entry name" value="Integrase_recombinase_N"/>
</dbReference>
<evidence type="ECO:0000313" key="4">
    <source>
        <dbReference type="Proteomes" id="UP000199315"/>
    </source>
</evidence>
<evidence type="ECO:0000313" key="3">
    <source>
        <dbReference type="EMBL" id="SCP98767.1"/>
    </source>
</evidence>
<sequence>MNSITVKPCPVSGIDWTIDNHFQYGIENAKYLQVLLDDIKYLPFKDSDIKFNDSKWDFRPYQSMKKFQDSVFVFSGLPEYFINTTKFFVLFCLLNLPAKISTVHRRFSDIKNFLIYLDSKNVTSLEMVFPNTIEQYFETKSHCSATTQSMFYTALNHFFEFVSANYTYKLNFDLSIFDSRFTYNQIATNLIEINKTPDIPKEYFNKLLSFLINSMRNESLNYIYRSIACIYVILSQTGLRISAIISLETDSLSSTNLENIDSIAYFLKAKEFKPGSQEQEYIEVTIFANQLTKEAFDTLVGLRTSQPNYKKTKLIYLPNSKTLPPSNAYCTSTFHAFLYRYSDFSKGSRSPFPELSVAKNRGLSVFSPTTKQFRVHVCTELYQRNVPLLYIQKYMGHLSDDMIGYYVRPKTPKQEDIEYSNKLLKELVASEVELLGNDAVQIKNNIDKFIRDNNFNVESDLDTIISSLNNQFVIRAKRGGVCIKTSIRECSKDARTNEMFCAFNICPNLFHVYYMTDTSYDDFKTTKKTFEYNERNGFKLQASKELNKLHNLCRKRLLPELDDLKQRIQLKGIDEIIALYPNLLDVIMNFDSIKEEIDLWMKKKF</sequence>